<feature type="region of interest" description="Disordered" evidence="14">
    <location>
        <begin position="394"/>
        <end position="439"/>
    </location>
</feature>
<comment type="similarity">
    <text evidence="1">Belongs to the eukaryotic initiation factor 4G family.</text>
</comment>
<dbReference type="SMART" id="SM00515">
    <property type="entry name" value="eIF5C"/>
    <property type="match status" value="1"/>
</dbReference>
<evidence type="ECO:0000256" key="5">
    <source>
        <dbReference type="ARBA" id="ARBA00022540"/>
    </source>
</evidence>
<evidence type="ECO:0000256" key="12">
    <source>
        <dbReference type="ARBA" id="ARBA00040449"/>
    </source>
</evidence>
<keyword evidence="10" id="KW-0007">Acetylation</keyword>
<evidence type="ECO:0000256" key="2">
    <source>
        <dbReference type="ARBA" id="ARBA00022481"/>
    </source>
</evidence>
<evidence type="ECO:0000256" key="3">
    <source>
        <dbReference type="ARBA" id="ARBA00022491"/>
    </source>
</evidence>
<dbReference type="InterPro" id="IPR003891">
    <property type="entry name" value="Initiation_fac_eIF4g_MI"/>
</dbReference>
<dbReference type="GO" id="GO:0006417">
    <property type="term" value="P:regulation of translation"/>
    <property type="evidence" value="ECO:0007669"/>
    <property type="project" value="UniProtKB-KW"/>
</dbReference>
<keyword evidence="8" id="KW-0810">Translation regulation</keyword>
<dbReference type="Pfam" id="PF02020">
    <property type="entry name" value="W2"/>
    <property type="match status" value="1"/>
</dbReference>
<evidence type="ECO:0000313" key="17">
    <source>
        <dbReference type="EMBL" id="KAF7286513.1"/>
    </source>
</evidence>
<feature type="compositionally biased region" description="Polar residues" evidence="14">
    <location>
        <begin position="478"/>
        <end position="490"/>
    </location>
</feature>
<comment type="subunit">
    <text evidence="13">Interacts with the serine/threonine protein kinases MKNK1 and MKNK2. Binds EIF4A and EIF3. Interacts with MIF4GD. Interacts with DAZAP2.</text>
</comment>
<keyword evidence="4" id="KW-1017">Isopeptide bond</keyword>
<evidence type="ECO:0000256" key="4">
    <source>
        <dbReference type="ARBA" id="ARBA00022499"/>
    </source>
</evidence>
<protein>
    <recommendedName>
        <fullName evidence="12">Eukaryotic translation initiation factor 4 gamma 2</fullName>
    </recommendedName>
</protein>
<keyword evidence="2" id="KW-0488">Methylation</keyword>
<dbReference type="GO" id="GO:0003743">
    <property type="term" value="F:translation initiation factor activity"/>
    <property type="evidence" value="ECO:0007669"/>
    <property type="project" value="UniProtKB-KW"/>
</dbReference>
<evidence type="ECO:0000313" key="18">
    <source>
        <dbReference type="Proteomes" id="UP000625711"/>
    </source>
</evidence>
<dbReference type="PANTHER" id="PTHR23253:SF9">
    <property type="entry name" value="EUKARYOTIC TRANSLATION INITIATION FACTOR 4 GAMMA 2"/>
    <property type="match status" value="1"/>
</dbReference>
<evidence type="ECO:0000259" key="15">
    <source>
        <dbReference type="PROSITE" id="PS51363"/>
    </source>
</evidence>
<dbReference type="GO" id="GO:0003729">
    <property type="term" value="F:mRNA binding"/>
    <property type="evidence" value="ECO:0007669"/>
    <property type="project" value="TreeGrafter"/>
</dbReference>
<evidence type="ECO:0000256" key="1">
    <source>
        <dbReference type="ARBA" id="ARBA00005775"/>
    </source>
</evidence>
<feature type="region of interest" description="Disordered" evidence="14">
    <location>
        <begin position="478"/>
        <end position="530"/>
    </location>
</feature>
<evidence type="ECO:0000259" key="16">
    <source>
        <dbReference type="PROSITE" id="PS51366"/>
    </source>
</evidence>
<keyword evidence="3" id="KW-0678">Repressor</keyword>
<evidence type="ECO:0000256" key="8">
    <source>
        <dbReference type="ARBA" id="ARBA00022845"/>
    </source>
</evidence>
<sequence length="889" mass="101204">MFNFSYKITKTCGNFVIFHLFVYYNKVVIGPLEEQAGPQAARASGKDGVAAPSANKRRWVPPSTLRLRDAAATPESRNDQVFRKIRGILNKLTPEKFQKLSDDLLRVELQSPIILRGVILLIFDKALDEPKYSSMYAQLCKRLSEEAPNFETGDCTPNTFRKLLLNKCKVEFENRAAALELNINGVSEDGTPLDRDEMEERRQTAKRKMLGNIKFIGELGKLEMLSESILHKCIRELLVRRGDDPSEDLECLCQIMRTCGRILDTDKGRYLMDQYFERMRTLADNMDLQPRIRFMLKDVIDLRTDRWVPRKATVVEGPVPIAQIRPADDDRPGFRRDRNQHDRDSERNQSDSLFRHPLKTRGGFDDMLAGLNFSSPAPLIPVPPFGGPNGFGGRDTFRGDRRGQSYNSGGYEGSRRGHYKHNQNNSGSNFNNQSNKDLAPRFKRNNLIVAKEELQEVELRPNSMLFNKASVRNHNAANMGSQQSRNTQPEIPSFVGGKQPPSAVKEPLPMKQLTQEKPKSKKDKGPSKEEVVKKFSTLLEEFWKGDIDIKQSVNAYKEHKVPDKFAKEVIISGLSLALNKSDVEQEKLIKLLGNLKEDCIVSGNAVQEAFKSLCHVLDQRDNEGDDKDSVITAASVLLAAAVCEHLTPLSDVATLTDNGAHHPLFLLVLQRVKKKRGKSELSEMFNKSKINLMAQLPEPDKTKERLTEILEERELVFLYPLLRIQADLAKQLATDPNPQAFYKWIKENLESSNFNDPGFINALVTVLIKYITQEAQSAGDEKAMIEKENTLLKRYQPILHAFLHDKSSLQLVAVYSLQMHFYALGFPRGQLLRWFMALYELEIVEEEAFLNWKEDVTDAYPGKGNALFQVNQWLTWLQQAESEDEEEDD</sequence>
<evidence type="ECO:0000256" key="9">
    <source>
        <dbReference type="ARBA" id="ARBA00022917"/>
    </source>
</evidence>
<dbReference type="CDD" id="cd11559">
    <property type="entry name" value="W2_eIF4G1_like"/>
    <property type="match status" value="1"/>
</dbReference>
<dbReference type="OrthoDB" id="514777at2759"/>
<dbReference type="PROSITE" id="PS51366">
    <property type="entry name" value="MI"/>
    <property type="match status" value="1"/>
</dbReference>
<keyword evidence="5" id="KW-0396">Initiation factor</keyword>
<dbReference type="InterPro" id="IPR016024">
    <property type="entry name" value="ARM-type_fold"/>
</dbReference>
<feature type="compositionally biased region" description="Low complexity" evidence="14">
    <location>
        <begin position="422"/>
        <end position="435"/>
    </location>
</feature>
<dbReference type="GO" id="GO:0016281">
    <property type="term" value="C:eukaryotic translation initiation factor 4F complex"/>
    <property type="evidence" value="ECO:0007669"/>
    <property type="project" value="TreeGrafter"/>
</dbReference>
<dbReference type="PANTHER" id="PTHR23253">
    <property type="entry name" value="EUKARYOTIC TRANSLATION INITIATION FACTOR 4 GAMMA"/>
    <property type="match status" value="1"/>
</dbReference>
<evidence type="ECO:0000256" key="13">
    <source>
        <dbReference type="ARBA" id="ARBA00046720"/>
    </source>
</evidence>
<dbReference type="Gene3D" id="1.25.40.180">
    <property type="match status" value="3"/>
</dbReference>
<feature type="domain" description="MI" evidence="16">
    <location>
        <begin position="530"/>
        <end position="657"/>
    </location>
</feature>
<dbReference type="InterPro" id="IPR003307">
    <property type="entry name" value="W2_domain"/>
</dbReference>
<dbReference type="FunFam" id="1.25.40.180:FF:000061">
    <property type="entry name" value="Eukaryotic translation initiation factor 4 gamma 2"/>
    <property type="match status" value="1"/>
</dbReference>
<reference evidence="17" key="1">
    <citation type="submission" date="2020-08" db="EMBL/GenBank/DDBJ databases">
        <title>Genome sequencing and assembly of the red palm weevil Rhynchophorus ferrugineus.</title>
        <authorList>
            <person name="Dias G.B."/>
            <person name="Bergman C.M."/>
            <person name="Manee M."/>
        </authorList>
    </citation>
    <scope>NUCLEOTIDE SEQUENCE</scope>
    <source>
        <strain evidence="17">AA-2017</strain>
        <tissue evidence="17">Whole larva</tissue>
    </source>
</reference>
<dbReference type="PROSITE" id="PS51363">
    <property type="entry name" value="W2"/>
    <property type="match status" value="1"/>
</dbReference>
<dbReference type="Pfam" id="PF02854">
    <property type="entry name" value="MIF4G"/>
    <property type="match status" value="1"/>
</dbReference>
<keyword evidence="7" id="KW-0832">Ubl conjugation</keyword>
<feature type="region of interest" description="Disordered" evidence="14">
    <location>
        <begin position="323"/>
        <end position="359"/>
    </location>
</feature>
<keyword evidence="9" id="KW-0648">Protein biosynthesis</keyword>
<dbReference type="AlphaFoldDB" id="A0A834MJS5"/>
<dbReference type="InterPro" id="IPR003890">
    <property type="entry name" value="MIF4G-like_typ-3"/>
</dbReference>
<evidence type="ECO:0000256" key="10">
    <source>
        <dbReference type="ARBA" id="ARBA00022990"/>
    </source>
</evidence>
<accession>A0A834MJS5</accession>
<dbReference type="EMBL" id="JAACXV010000024">
    <property type="protein sequence ID" value="KAF7286513.1"/>
    <property type="molecule type" value="Genomic_DNA"/>
</dbReference>
<gene>
    <name evidence="17" type="ORF">GWI33_004920</name>
</gene>
<evidence type="ECO:0000256" key="7">
    <source>
        <dbReference type="ARBA" id="ARBA00022843"/>
    </source>
</evidence>
<feature type="compositionally biased region" description="Basic and acidic residues" evidence="14">
    <location>
        <begin position="514"/>
        <end position="530"/>
    </location>
</feature>
<dbReference type="Proteomes" id="UP000625711">
    <property type="component" value="Unassembled WGS sequence"/>
</dbReference>
<evidence type="ECO:0000256" key="6">
    <source>
        <dbReference type="ARBA" id="ARBA00022553"/>
    </source>
</evidence>
<keyword evidence="18" id="KW-1185">Reference proteome</keyword>
<feature type="domain" description="W2" evidence="15">
    <location>
        <begin position="703"/>
        <end position="887"/>
    </location>
</feature>
<organism evidence="17 18">
    <name type="scientific">Rhynchophorus ferrugineus</name>
    <name type="common">Red palm weevil</name>
    <name type="synonym">Curculio ferrugineus</name>
    <dbReference type="NCBI Taxonomy" id="354439"/>
    <lineage>
        <taxon>Eukaryota</taxon>
        <taxon>Metazoa</taxon>
        <taxon>Ecdysozoa</taxon>
        <taxon>Arthropoda</taxon>
        <taxon>Hexapoda</taxon>
        <taxon>Insecta</taxon>
        <taxon>Pterygota</taxon>
        <taxon>Neoptera</taxon>
        <taxon>Endopterygota</taxon>
        <taxon>Coleoptera</taxon>
        <taxon>Polyphaga</taxon>
        <taxon>Cucujiformia</taxon>
        <taxon>Curculionidae</taxon>
        <taxon>Dryophthorinae</taxon>
        <taxon>Rhynchophorus</taxon>
    </lineage>
</organism>
<name>A0A834MJS5_RHYFE</name>
<feature type="compositionally biased region" description="Basic and acidic residues" evidence="14">
    <location>
        <begin position="326"/>
        <end position="349"/>
    </location>
</feature>
<evidence type="ECO:0000256" key="14">
    <source>
        <dbReference type="SAM" id="MobiDB-lite"/>
    </source>
</evidence>
<keyword evidence="6" id="KW-0597">Phosphoprotein</keyword>
<dbReference type="SMART" id="SM00543">
    <property type="entry name" value="MIF4G"/>
    <property type="match status" value="1"/>
</dbReference>
<evidence type="ECO:0000256" key="11">
    <source>
        <dbReference type="ARBA" id="ARBA00037759"/>
    </source>
</evidence>
<comment type="function">
    <text evidence="11">Appears to play a role in the switch from cap-dependent to IRES-mediated translation during mitosis, apoptosis and viral infection. Cleaved by some caspases and viral proteases.</text>
</comment>
<comment type="caution">
    <text evidence="17">The sequence shown here is derived from an EMBL/GenBank/DDBJ whole genome shotgun (WGS) entry which is preliminary data.</text>
</comment>
<dbReference type="SUPFAM" id="SSF48371">
    <property type="entry name" value="ARM repeat"/>
    <property type="match status" value="3"/>
</dbReference>
<proteinExistence type="inferred from homology"/>